<protein>
    <recommendedName>
        <fullName evidence="2">Peroxisomal biogenesis factor 3</fullName>
    </recommendedName>
    <alternativeName>
        <fullName evidence="5">Peroxisomal assembly protein PEX3</fullName>
    </alternativeName>
</protein>
<dbReference type="GO" id="GO:0045046">
    <property type="term" value="P:protein import into peroxisome membrane"/>
    <property type="evidence" value="ECO:0007669"/>
    <property type="project" value="TreeGrafter"/>
</dbReference>
<proteinExistence type="predicted"/>
<evidence type="ECO:0000256" key="6">
    <source>
        <dbReference type="SAM" id="MobiDB-lite"/>
    </source>
</evidence>
<dbReference type="Proteomes" id="UP001652661">
    <property type="component" value="Chromosome 3L"/>
</dbReference>
<comment type="function">
    <text evidence="4">Involved in peroxisome biosynthesis and integrity. Assembles membrane vesicles before the matrix proteins are translocated. As a docking factor for PEX19, is necessary for the import of peroxisomal membrane proteins in the peroxisomes.</text>
</comment>
<dbReference type="PANTHER" id="PTHR28080:SF1">
    <property type="entry name" value="PEROXISOMAL BIOGENESIS FACTOR 3"/>
    <property type="match status" value="1"/>
</dbReference>
<evidence type="ECO:0000313" key="8">
    <source>
        <dbReference type="RefSeq" id="XP_017019559.1"/>
    </source>
</evidence>
<evidence type="ECO:0000256" key="5">
    <source>
        <dbReference type="ARBA" id="ARBA00029630"/>
    </source>
</evidence>
<evidence type="ECO:0000256" key="1">
    <source>
        <dbReference type="ARBA" id="ARBA00011494"/>
    </source>
</evidence>
<feature type="compositionally biased region" description="Polar residues" evidence="6">
    <location>
        <begin position="294"/>
        <end position="318"/>
    </location>
</feature>
<dbReference type="GO" id="GO:0005778">
    <property type="term" value="C:peroxisomal membrane"/>
    <property type="evidence" value="ECO:0007669"/>
    <property type="project" value="InterPro"/>
</dbReference>
<dbReference type="AlphaFoldDB" id="A0A6P4I6S4"/>
<gene>
    <name evidence="8" type="primary">Pex3</name>
</gene>
<organism evidence="7 8">
    <name type="scientific">Drosophila kikkawai</name>
    <name type="common">Fruit fly</name>
    <dbReference type="NCBI Taxonomy" id="30033"/>
    <lineage>
        <taxon>Eukaryota</taxon>
        <taxon>Metazoa</taxon>
        <taxon>Ecdysozoa</taxon>
        <taxon>Arthropoda</taxon>
        <taxon>Hexapoda</taxon>
        <taxon>Insecta</taxon>
        <taxon>Pterygota</taxon>
        <taxon>Neoptera</taxon>
        <taxon>Endopterygota</taxon>
        <taxon>Diptera</taxon>
        <taxon>Brachycera</taxon>
        <taxon>Muscomorpha</taxon>
        <taxon>Ephydroidea</taxon>
        <taxon>Drosophilidae</taxon>
        <taxon>Drosophila</taxon>
        <taxon>Sophophora</taxon>
    </lineage>
</organism>
<comment type="subunit">
    <text evidence="1">Interacts with PEX19.</text>
</comment>
<evidence type="ECO:0000256" key="4">
    <source>
        <dbReference type="ARBA" id="ARBA00025338"/>
    </source>
</evidence>
<sequence length="398" mass="45082">MLSRLQDFLSRHRRKFIVTGVLVGGTIFAARYAQRRLVEFQEKQAREFFERTRRMHHFESTEKTCNQVILGMGEEMCQAVLRECSTDELLEQLRQNPKNKLELWEDMKIVSFTRLATYVYASSMLVIALRVQLNLLGGYIYRDIMTEQKQITDELKQQYLSLIRHFITESGIQDLARYIRTQVIAVTKSMPLTQQLSLTDMEQLFWSLQMSINADTRRDPNSRMSKYLLPSQNPSHSPLLQQMYNETLDLLESEDAIGVCSHNVSRGFVLACDAIAESMGQTLQHLPPGELAKQQESQQPLKFNQPGSSTSSQNQDNPTTSTAAAAATAASENNNLLNINRVLMALAKLIPIISGITSRGFDSTARPHNLPTQLLTFYVVAEKTKTLGANVYETFSSA</sequence>
<name>A0A6P4I6S4_DROKI</name>
<feature type="region of interest" description="Disordered" evidence="6">
    <location>
        <begin position="292"/>
        <end position="326"/>
    </location>
</feature>
<keyword evidence="3" id="KW-0962">Peroxisome biogenesis</keyword>
<accession>A0A6P4I6S4</accession>
<keyword evidence="7" id="KW-1185">Reference proteome</keyword>
<evidence type="ECO:0000313" key="7">
    <source>
        <dbReference type="Proteomes" id="UP001652661"/>
    </source>
</evidence>
<dbReference type="GO" id="GO:0030674">
    <property type="term" value="F:protein-macromolecule adaptor activity"/>
    <property type="evidence" value="ECO:0007669"/>
    <property type="project" value="TreeGrafter"/>
</dbReference>
<dbReference type="RefSeq" id="XP_017019559.1">
    <property type="nucleotide sequence ID" value="XM_017164070.3"/>
</dbReference>
<reference evidence="8" key="1">
    <citation type="submission" date="2025-08" db="UniProtKB">
        <authorList>
            <consortium name="RefSeq"/>
        </authorList>
    </citation>
    <scope>IDENTIFICATION</scope>
    <source>
        <strain evidence="8">14028-0561.14</strain>
        <tissue evidence="8">Whole fly</tissue>
    </source>
</reference>
<dbReference type="PANTHER" id="PTHR28080">
    <property type="entry name" value="PEROXISOMAL BIOGENESIS FACTOR 3"/>
    <property type="match status" value="1"/>
</dbReference>
<dbReference type="Pfam" id="PF04882">
    <property type="entry name" value="Peroxin-3"/>
    <property type="match status" value="2"/>
</dbReference>
<dbReference type="InterPro" id="IPR006966">
    <property type="entry name" value="Peroxin-3"/>
</dbReference>
<dbReference type="OrthoDB" id="45930at2759"/>
<evidence type="ECO:0000256" key="2">
    <source>
        <dbReference type="ARBA" id="ARBA00014294"/>
    </source>
</evidence>
<evidence type="ECO:0000256" key="3">
    <source>
        <dbReference type="ARBA" id="ARBA00022593"/>
    </source>
</evidence>